<evidence type="ECO:0000313" key="2">
    <source>
        <dbReference type="Proteomes" id="UP000727407"/>
    </source>
</evidence>
<dbReference type="AlphaFoldDB" id="A0A8J4UDK9"/>
<comment type="caution">
    <text evidence="1">The sequence shown here is derived from an EMBL/GenBank/DDBJ whole genome shotgun (WGS) entry which is preliminary data.</text>
</comment>
<evidence type="ECO:0000313" key="1">
    <source>
        <dbReference type="EMBL" id="KAF5896679.1"/>
    </source>
</evidence>
<keyword evidence="2" id="KW-1185">Reference proteome</keyword>
<proteinExistence type="predicted"/>
<sequence length="75" mass="8799">MLKPVSVENEYSQFPFQDPVEQTVPYECDPTSVASKPHYYITVLDNPSDTYCRNWQWLQFYSLLLQTASVNFART</sequence>
<organism evidence="1 2">
    <name type="scientific">Clarias magur</name>
    <name type="common">Asian catfish</name>
    <name type="synonym">Macropteronotus magur</name>
    <dbReference type="NCBI Taxonomy" id="1594786"/>
    <lineage>
        <taxon>Eukaryota</taxon>
        <taxon>Metazoa</taxon>
        <taxon>Chordata</taxon>
        <taxon>Craniata</taxon>
        <taxon>Vertebrata</taxon>
        <taxon>Euteleostomi</taxon>
        <taxon>Actinopterygii</taxon>
        <taxon>Neopterygii</taxon>
        <taxon>Teleostei</taxon>
        <taxon>Ostariophysi</taxon>
        <taxon>Siluriformes</taxon>
        <taxon>Clariidae</taxon>
        <taxon>Clarias</taxon>
    </lineage>
</organism>
<dbReference type="EMBL" id="QNUK01000268">
    <property type="protein sequence ID" value="KAF5896679.1"/>
    <property type="molecule type" value="Genomic_DNA"/>
</dbReference>
<dbReference type="Proteomes" id="UP000727407">
    <property type="component" value="Unassembled WGS sequence"/>
</dbReference>
<feature type="non-terminal residue" evidence="1">
    <location>
        <position position="75"/>
    </location>
</feature>
<gene>
    <name evidence="1" type="primary">kin13b</name>
    <name evidence="1" type="ORF">DAT39_013632</name>
</gene>
<protein>
    <submittedName>
        <fullName evidence="1">Kinesin-like protein KIN-13B</fullName>
    </submittedName>
</protein>
<name>A0A8J4UDK9_CLAMG</name>
<reference evidence="1" key="1">
    <citation type="submission" date="2020-07" db="EMBL/GenBank/DDBJ databases">
        <title>Clarias magur genome sequencing, assembly and annotation.</title>
        <authorList>
            <person name="Kushwaha B."/>
            <person name="Kumar R."/>
            <person name="Das P."/>
            <person name="Joshi C.G."/>
            <person name="Kumar D."/>
            <person name="Nagpure N.S."/>
            <person name="Pandey M."/>
            <person name="Agarwal S."/>
            <person name="Srivastava S."/>
            <person name="Singh M."/>
            <person name="Sahoo L."/>
            <person name="Jayasankar P."/>
            <person name="Meher P.K."/>
            <person name="Koringa P.G."/>
            <person name="Iquebal M.A."/>
            <person name="Das S.P."/>
            <person name="Bit A."/>
            <person name="Patnaik S."/>
            <person name="Patel N."/>
            <person name="Shah T.M."/>
            <person name="Hinsu A."/>
            <person name="Jena J.K."/>
        </authorList>
    </citation>
    <scope>NUCLEOTIDE SEQUENCE</scope>
    <source>
        <strain evidence="1">CIFAMagur01</strain>
        <tissue evidence="1">Testis</tissue>
    </source>
</reference>
<accession>A0A8J4UDK9</accession>